<dbReference type="GeneID" id="5716253"/>
<dbReference type="KEGG" id="cre:CHLRE_07g326200v5"/>
<dbReference type="OrthoDB" id="548397at2759"/>
<evidence type="ECO:0000313" key="4">
    <source>
        <dbReference type="Proteomes" id="UP000006906"/>
    </source>
</evidence>
<evidence type="ECO:0000256" key="1">
    <source>
        <dbReference type="SAM" id="MobiDB-lite"/>
    </source>
</evidence>
<feature type="transmembrane region" description="Helical" evidence="2">
    <location>
        <begin position="102"/>
        <end position="124"/>
    </location>
</feature>
<dbReference type="PaxDb" id="3055-EDP05740"/>
<keyword evidence="2" id="KW-0472">Membrane</keyword>
<evidence type="ECO:0000313" key="3">
    <source>
        <dbReference type="EMBL" id="PNW80698.1"/>
    </source>
</evidence>
<keyword evidence="4" id="KW-1185">Reference proteome</keyword>
<dbReference type="Proteomes" id="UP000006906">
    <property type="component" value="Chromosome 7"/>
</dbReference>
<dbReference type="RefSeq" id="XP_001690481.2">
    <property type="nucleotide sequence ID" value="XM_001690429.2"/>
</dbReference>
<dbReference type="AlphaFoldDB" id="A0A2K3DJK4"/>
<dbReference type="Gramene" id="PNW80698">
    <property type="protein sequence ID" value="PNW80698"/>
    <property type="gene ID" value="CHLRE_07g326200v5"/>
</dbReference>
<evidence type="ECO:0000256" key="2">
    <source>
        <dbReference type="SAM" id="Phobius"/>
    </source>
</evidence>
<dbReference type="EMBL" id="CM008968">
    <property type="protein sequence ID" value="PNW80698.1"/>
    <property type="molecule type" value="Genomic_DNA"/>
</dbReference>
<keyword evidence="2" id="KW-0812">Transmembrane</keyword>
<feature type="transmembrane region" description="Helical" evidence="2">
    <location>
        <begin position="130"/>
        <end position="149"/>
    </location>
</feature>
<organism evidence="3 4">
    <name type="scientific">Chlamydomonas reinhardtii</name>
    <name type="common">Chlamydomonas smithii</name>
    <dbReference type="NCBI Taxonomy" id="3055"/>
    <lineage>
        <taxon>Eukaryota</taxon>
        <taxon>Viridiplantae</taxon>
        <taxon>Chlorophyta</taxon>
        <taxon>core chlorophytes</taxon>
        <taxon>Chlorophyceae</taxon>
        <taxon>CS clade</taxon>
        <taxon>Chlamydomonadales</taxon>
        <taxon>Chlamydomonadaceae</taxon>
        <taxon>Chlamydomonas</taxon>
    </lineage>
</organism>
<proteinExistence type="predicted"/>
<protein>
    <submittedName>
        <fullName evidence="3">Uncharacterized protein</fullName>
    </submittedName>
</protein>
<sequence>MFVLFQTPLFTMPVEKEGGRVADVPMSAAEVAAIGVLAYSPDYAQATQLALVPGAWWKLACRQLFACLGLTSKACSLGRLTDGNALLASCDYRPMIEPYRAAAGKAAGTLAIASGMLVVCALVMPVVPDLYVALVGLGLFVFTIFQTACSPLPTTAFMGLLCVTAVLGPAPGGGPRRGDGAAGAAGAQAPASAPAGKSFGPTVAGPVAGSGGAKAGGGTPGKGAKASPKKRK</sequence>
<reference evidence="3 4" key="1">
    <citation type="journal article" date="2007" name="Science">
        <title>The Chlamydomonas genome reveals the evolution of key animal and plant functions.</title>
        <authorList>
            <person name="Merchant S.S."/>
            <person name="Prochnik S.E."/>
            <person name="Vallon O."/>
            <person name="Harris E.H."/>
            <person name="Karpowicz S.J."/>
            <person name="Witman G.B."/>
            <person name="Terry A."/>
            <person name="Salamov A."/>
            <person name="Fritz-Laylin L.K."/>
            <person name="Marechal-Drouard L."/>
            <person name="Marshall W.F."/>
            <person name="Qu L.H."/>
            <person name="Nelson D.R."/>
            <person name="Sanderfoot A.A."/>
            <person name="Spalding M.H."/>
            <person name="Kapitonov V.V."/>
            <person name="Ren Q."/>
            <person name="Ferris P."/>
            <person name="Lindquist E."/>
            <person name="Shapiro H."/>
            <person name="Lucas S.M."/>
            <person name="Grimwood J."/>
            <person name="Schmutz J."/>
            <person name="Cardol P."/>
            <person name="Cerutti H."/>
            <person name="Chanfreau G."/>
            <person name="Chen C.L."/>
            <person name="Cognat V."/>
            <person name="Croft M.T."/>
            <person name="Dent R."/>
            <person name="Dutcher S."/>
            <person name="Fernandez E."/>
            <person name="Fukuzawa H."/>
            <person name="Gonzalez-Ballester D."/>
            <person name="Gonzalez-Halphen D."/>
            <person name="Hallmann A."/>
            <person name="Hanikenne M."/>
            <person name="Hippler M."/>
            <person name="Inwood W."/>
            <person name="Jabbari K."/>
            <person name="Kalanon M."/>
            <person name="Kuras R."/>
            <person name="Lefebvre P.A."/>
            <person name="Lemaire S.D."/>
            <person name="Lobanov A.V."/>
            <person name="Lohr M."/>
            <person name="Manuell A."/>
            <person name="Meier I."/>
            <person name="Mets L."/>
            <person name="Mittag M."/>
            <person name="Mittelmeier T."/>
            <person name="Moroney J.V."/>
            <person name="Moseley J."/>
            <person name="Napoli C."/>
            <person name="Nedelcu A.M."/>
            <person name="Niyogi K."/>
            <person name="Novoselov S.V."/>
            <person name="Paulsen I.T."/>
            <person name="Pazour G."/>
            <person name="Purton S."/>
            <person name="Ral J.P."/>
            <person name="Riano-Pachon D.M."/>
            <person name="Riekhof W."/>
            <person name="Rymarquis L."/>
            <person name="Schroda M."/>
            <person name="Stern D."/>
            <person name="Umen J."/>
            <person name="Willows R."/>
            <person name="Wilson N."/>
            <person name="Zimmer S.L."/>
            <person name="Allmer J."/>
            <person name="Balk J."/>
            <person name="Bisova K."/>
            <person name="Chen C.J."/>
            <person name="Elias M."/>
            <person name="Gendler K."/>
            <person name="Hauser C."/>
            <person name="Lamb M.R."/>
            <person name="Ledford H."/>
            <person name="Long J.C."/>
            <person name="Minagawa J."/>
            <person name="Page M.D."/>
            <person name="Pan J."/>
            <person name="Pootakham W."/>
            <person name="Roje S."/>
            <person name="Rose A."/>
            <person name="Stahlberg E."/>
            <person name="Terauchi A.M."/>
            <person name="Yang P."/>
            <person name="Ball S."/>
            <person name="Bowler C."/>
            <person name="Dieckmann C.L."/>
            <person name="Gladyshev V.N."/>
            <person name="Green P."/>
            <person name="Jorgensen R."/>
            <person name="Mayfield S."/>
            <person name="Mueller-Roeber B."/>
            <person name="Rajamani S."/>
            <person name="Sayre R.T."/>
            <person name="Brokstein P."/>
            <person name="Dubchak I."/>
            <person name="Goodstein D."/>
            <person name="Hornick L."/>
            <person name="Huang Y.W."/>
            <person name="Jhaveri J."/>
            <person name="Luo Y."/>
            <person name="Martinez D."/>
            <person name="Ngau W.C."/>
            <person name="Otillar B."/>
            <person name="Poliakov A."/>
            <person name="Porter A."/>
            <person name="Szajkowski L."/>
            <person name="Werner G."/>
            <person name="Zhou K."/>
            <person name="Grigoriev I.V."/>
            <person name="Rokhsar D.S."/>
            <person name="Grossman A.R."/>
        </authorList>
    </citation>
    <scope>NUCLEOTIDE SEQUENCE [LARGE SCALE GENOMIC DNA]</scope>
    <source>
        <strain evidence="4">CC-503</strain>
    </source>
</reference>
<dbReference type="ExpressionAtlas" id="A0A2K3DJK4">
    <property type="expression patterns" value="baseline"/>
</dbReference>
<feature type="compositionally biased region" description="Low complexity" evidence="1">
    <location>
        <begin position="184"/>
        <end position="207"/>
    </location>
</feature>
<feature type="compositionally biased region" description="Gly residues" evidence="1">
    <location>
        <begin position="174"/>
        <end position="183"/>
    </location>
</feature>
<name>A0A2K3DJK4_CHLRE</name>
<accession>A0A2K3DJK4</accession>
<feature type="compositionally biased region" description="Gly residues" evidence="1">
    <location>
        <begin position="208"/>
        <end position="221"/>
    </location>
</feature>
<keyword evidence="2" id="KW-1133">Transmembrane helix</keyword>
<dbReference type="InParanoid" id="A0A2K3DJK4"/>
<gene>
    <name evidence="3" type="ORF">CHLRE_07g326200v5</name>
</gene>
<feature type="region of interest" description="Disordered" evidence="1">
    <location>
        <begin position="174"/>
        <end position="232"/>
    </location>
</feature>